<keyword evidence="3" id="KW-0815">Transposition</keyword>
<comment type="similarity">
    <text evidence="2">Belongs to the transposase mutator family.</text>
</comment>
<dbReference type="GO" id="GO:0003677">
    <property type="term" value="F:DNA binding"/>
    <property type="evidence" value="ECO:0007669"/>
    <property type="project" value="UniProtKB-KW"/>
</dbReference>
<keyword evidence="7" id="KW-1185">Reference proteome</keyword>
<keyword evidence="5" id="KW-0233">DNA recombination</keyword>
<evidence type="ECO:0000313" key="6">
    <source>
        <dbReference type="EMBL" id="TWU58870.1"/>
    </source>
</evidence>
<proteinExistence type="inferred from homology"/>
<comment type="caution">
    <text evidence="6">The sequence shown here is derived from an EMBL/GenBank/DDBJ whole genome shotgun (WGS) entry which is preliminary data.</text>
</comment>
<evidence type="ECO:0000313" key="7">
    <source>
        <dbReference type="Proteomes" id="UP000318288"/>
    </source>
</evidence>
<dbReference type="Proteomes" id="UP000318288">
    <property type="component" value="Unassembled WGS sequence"/>
</dbReference>
<evidence type="ECO:0000256" key="5">
    <source>
        <dbReference type="ARBA" id="ARBA00023172"/>
    </source>
</evidence>
<dbReference type="GO" id="GO:0006313">
    <property type="term" value="P:DNA transposition"/>
    <property type="evidence" value="ECO:0007669"/>
    <property type="project" value="InterPro"/>
</dbReference>
<evidence type="ECO:0000256" key="4">
    <source>
        <dbReference type="ARBA" id="ARBA00023125"/>
    </source>
</evidence>
<name>A0A5C6FE48_9BACT</name>
<accession>A0A5C6FE48</accession>
<evidence type="ECO:0000256" key="2">
    <source>
        <dbReference type="ARBA" id="ARBA00010961"/>
    </source>
</evidence>
<dbReference type="AlphaFoldDB" id="A0A5C6FE48"/>
<sequence>MGATAEGKKKLVAVVDGQRESELSWREVLLSLKAQGLLHAPELAIGDSALDLWKALQKLPNR</sequence>
<organism evidence="6 7">
    <name type="scientific">Rubripirellula tenax</name>
    <dbReference type="NCBI Taxonomy" id="2528015"/>
    <lineage>
        <taxon>Bacteria</taxon>
        <taxon>Pseudomonadati</taxon>
        <taxon>Planctomycetota</taxon>
        <taxon>Planctomycetia</taxon>
        <taxon>Pirellulales</taxon>
        <taxon>Pirellulaceae</taxon>
        <taxon>Rubripirellula</taxon>
    </lineage>
</organism>
<dbReference type="EMBL" id="SJPW01000002">
    <property type="protein sequence ID" value="TWU58870.1"/>
    <property type="molecule type" value="Genomic_DNA"/>
</dbReference>
<dbReference type="GO" id="GO:0004803">
    <property type="term" value="F:transposase activity"/>
    <property type="evidence" value="ECO:0007669"/>
    <property type="project" value="InterPro"/>
</dbReference>
<keyword evidence="4" id="KW-0238">DNA-binding</keyword>
<reference evidence="6 7" key="1">
    <citation type="submission" date="2019-02" db="EMBL/GenBank/DDBJ databases">
        <title>Deep-cultivation of Planctomycetes and their phenomic and genomic characterization uncovers novel biology.</title>
        <authorList>
            <person name="Wiegand S."/>
            <person name="Jogler M."/>
            <person name="Boedeker C."/>
            <person name="Pinto D."/>
            <person name="Vollmers J."/>
            <person name="Rivas-Marin E."/>
            <person name="Kohn T."/>
            <person name="Peeters S.H."/>
            <person name="Heuer A."/>
            <person name="Rast P."/>
            <person name="Oberbeckmann S."/>
            <person name="Bunk B."/>
            <person name="Jeske O."/>
            <person name="Meyerdierks A."/>
            <person name="Storesund J.E."/>
            <person name="Kallscheuer N."/>
            <person name="Luecker S."/>
            <person name="Lage O.M."/>
            <person name="Pohl T."/>
            <person name="Merkel B.J."/>
            <person name="Hornburger P."/>
            <person name="Mueller R.-W."/>
            <person name="Bruemmer F."/>
            <person name="Labrenz M."/>
            <person name="Spormann A.M."/>
            <person name="Op Den Camp H."/>
            <person name="Overmann J."/>
            <person name="Amann R."/>
            <person name="Jetten M.S.M."/>
            <person name="Mascher T."/>
            <person name="Medema M.H."/>
            <person name="Devos D.P."/>
            <person name="Kaster A.-K."/>
            <person name="Ovreas L."/>
            <person name="Rohde M."/>
            <person name="Galperin M.Y."/>
            <person name="Jogler C."/>
        </authorList>
    </citation>
    <scope>NUCLEOTIDE SEQUENCE [LARGE SCALE GENOMIC DNA]</scope>
    <source>
        <strain evidence="6 7">Poly51</strain>
    </source>
</reference>
<evidence type="ECO:0000256" key="1">
    <source>
        <dbReference type="ARBA" id="ARBA00002190"/>
    </source>
</evidence>
<protein>
    <submittedName>
        <fullName evidence="6">Transposase, Mutator family</fullName>
    </submittedName>
</protein>
<evidence type="ECO:0000256" key="3">
    <source>
        <dbReference type="ARBA" id="ARBA00022578"/>
    </source>
</evidence>
<comment type="function">
    <text evidence="1">Required for the transposition of the insertion element.</text>
</comment>
<dbReference type="InterPro" id="IPR001207">
    <property type="entry name" value="Transposase_mutator"/>
</dbReference>
<dbReference type="Pfam" id="PF00872">
    <property type="entry name" value="Transposase_mut"/>
    <property type="match status" value="1"/>
</dbReference>
<gene>
    <name evidence="6" type="ORF">Poly51_16500</name>
</gene>